<keyword evidence="5" id="KW-1133">Transmembrane helix</keyword>
<dbReference type="InterPro" id="IPR003660">
    <property type="entry name" value="HAMP_dom"/>
</dbReference>
<dbReference type="EMBL" id="BSNM01000014">
    <property type="protein sequence ID" value="GLQ31562.1"/>
    <property type="molecule type" value="Genomic_DNA"/>
</dbReference>
<evidence type="ECO:0000259" key="7">
    <source>
        <dbReference type="PROSITE" id="PS50885"/>
    </source>
</evidence>
<keyword evidence="5" id="KW-0472">Membrane</keyword>
<keyword evidence="5" id="KW-0812">Transmembrane</keyword>
<accession>A0AA37SBP9</accession>
<dbReference type="GO" id="GO:0006935">
    <property type="term" value="P:chemotaxis"/>
    <property type="evidence" value="ECO:0007669"/>
    <property type="project" value="UniProtKB-ARBA"/>
</dbReference>
<comment type="similarity">
    <text evidence="3">Belongs to the methyl-accepting chemotaxis (MCP) protein family.</text>
</comment>
<dbReference type="InterPro" id="IPR004089">
    <property type="entry name" value="MCPsignal_dom"/>
</dbReference>
<feature type="transmembrane region" description="Helical" evidence="5">
    <location>
        <begin position="362"/>
        <end position="383"/>
    </location>
</feature>
<reference evidence="8" key="1">
    <citation type="journal article" date="2014" name="Int. J. Syst. Evol. Microbiol.">
        <title>Complete genome sequence of Corynebacterium casei LMG S-19264T (=DSM 44701T), isolated from a smear-ripened cheese.</title>
        <authorList>
            <consortium name="US DOE Joint Genome Institute (JGI-PGF)"/>
            <person name="Walter F."/>
            <person name="Albersmeier A."/>
            <person name="Kalinowski J."/>
            <person name="Ruckert C."/>
        </authorList>
    </citation>
    <scope>NUCLEOTIDE SEQUENCE</scope>
    <source>
        <strain evidence="8">NBRC 110071</strain>
    </source>
</reference>
<evidence type="ECO:0000313" key="9">
    <source>
        <dbReference type="Proteomes" id="UP001161389"/>
    </source>
</evidence>
<dbReference type="PROSITE" id="PS50111">
    <property type="entry name" value="CHEMOTAXIS_TRANSDUC_2"/>
    <property type="match status" value="1"/>
</dbReference>
<dbReference type="RefSeq" id="WP_284381218.1">
    <property type="nucleotide sequence ID" value="NZ_BSNM01000014.1"/>
</dbReference>
<feature type="domain" description="Methyl-accepting transducer" evidence="6">
    <location>
        <begin position="439"/>
        <end position="675"/>
    </location>
</feature>
<evidence type="ECO:0000256" key="2">
    <source>
        <dbReference type="ARBA" id="ARBA00023224"/>
    </source>
</evidence>
<evidence type="ECO:0000256" key="3">
    <source>
        <dbReference type="ARBA" id="ARBA00029447"/>
    </source>
</evidence>
<comment type="subcellular location">
    <subcellularLocation>
        <location evidence="1">Membrane</location>
    </subcellularLocation>
</comment>
<dbReference type="Gene3D" id="3.30.450.20">
    <property type="entry name" value="PAS domain"/>
    <property type="match status" value="1"/>
</dbReference>
<gene>
    <name evidence="8" type="ORF">GCM10007876_20410</name>
</gene>
<keyword evidence="2 4" id="KW-0807">Transducer</keyword>
<dbReference type="SMART" id="SM00283">
    <property type="entry name" value="MA"/>
    <property type="match status" value="1"/>
</dbReference>
<proteinExistence type="inferred from homology"/>
<protein>
    <submittedName>
        <fullName evidence="8">Methyl-accepting chemotaxis protein</fullName>
    </submittedName>
</protein>
<organism evidence="8 9">
    <name type="scientific">Litoribrevibacter albus</name>
    <dbReference type="NCBI Taxonomy" id="1473156"/>
    <lineage>
        <taxon>Bacteria</taxon>
        <taxon>Pseudomonadati</taxon>
        <taxon>Pseudomonadota</taxon>
        <taxon>Gammaproteobacteria</taxon>
        <taxon>Oceanospirillales</taxon>
        <taxon>Oceanospirillaceae</taxon>
        <taxon>Litoribrevibacter</taxon>
    </lineage>
</organism>
<dbReference type="SUPFAM" id="SSF58104">
    <property type="entry name" value="Methyl-accepting chemotaxis protein (MCP) signaling domain"/>
    <property type="match status" value="1"/>
</dbReference>
<dbReference type="Pfam" id="PF00672">
    <property type="entry name" value="HAMP"/>
    <property type="match status" value="1"/>
</dbReference>
<evidence type="ECO:0000313" key="8">
    <source>
        <dbReference type="EMBL" id="GLQ31562.1"/>
    </source>
</evidence>
<dbReference type="FunFam" id="1.10.287.950:FF:000001">
    <property type="entry name" value="Methyl-accepting chemotaxis sensory transducer"/>
    <property type="match status" value="1"/>
</dbReference>
<sequence length="711" mass="77632">MGSIKEMSLKKKLLATVIILLVSIILILGANLGRVLLSLKEDIVAQTSEVMENQIQARLRSEASTFAQKVGGFINRAYQLPQSVSKILEDSMSPENIAFDRDQVNQLVSSVLARNPQIGSMYSQFEPNAYDQMDGMYMNTGQLHSVQSTGSLEIYWVRNSDGSLEQQQVEDSSEKYADTKNEFGIREAEWYLCAKDSKTPCAMEPYLYEISEGYSEMMTSLTSPIVTDGKFKGLVGVDVNLPVFQKMTEELSHSLFDGQGRVTVLSSMGFVVSSSHYKDKLSRPLKESHPNYSDDLLSVYKNNSVLIKDGMFLVGYPIVINASNTTWSVLIEVPVEAALAAEHELTEFIEGQVASIISQQTIISIIVGIAGLVGMVFLIASITRPIGQLNRAMRYLASADGDLTQEIKLDTHAELIELSGSVNQFIEKLRNMISQLKVVSANARVLSSDSKEVSERADHETSQQLHEISNVVTATNQMSATAHEVSRFATEASENANNASSEIQTSTQSLSSSVDMVQSLTEDMRKASDSISQVAARSNEIHQILDVIRAIAEQTNLLALNAAIEAARAGEQGRGFAVVADEVRSLASKTQASTEEINEMIQSLQGEVNSAVAIIGDGTSKAQNAMERTQLSYESLQGVAKDIVLISDHITQVATAAEEQSSVSEEINRNLTILSEASSALSELGKKSSDISDQLQSQMDSVEHQLSYLKT</sequence>
<dbReference type="CDD" id="cd12913">
    <property type="entry name" value="PDC1_MCP_like"/>
    <property type="match status" value="1"/>
</dbReference>
<dbReference type="CDD" id="cd06225">
    <property type="entry name" value="HAMP"/>
    <property type="match status" value="1"/>
</dbReference>
<dbReference type="Proteomes" id="UP001161389">
    <property type="component" value="Unassembled WGS sequence"/>
</dbReference>
<evidence type="ECO:0000256" key="1">
    <source>
        <dbReference type="ARBA" id="ARBA00004370"/>
    </source>
</evidence>
<evidence type="ECO:0000259" key="6">
    <source>
        <dbReference type="PROSITE" id="PS50111"/>
    </source>
</evidence>
<feature type="domain" description="HAMP" evidence="7">
    <location>
        <begin position="380"/>
        <end position="434"/>
    </location>
</feature>
<dbReference type="PROSITE" id="PS50885">
    <property type="entry name" value="HAMP"/>
    <property type="match status" value="1"/>
</dbReference>
<dbReference type="Pfam" id="PF22673">
    <property type="entry name" value="MCP-like_PDC_1"/>
    <property type="match status" value="1"/>
</dbReference>
<dbReference type="GO" id="GO:0016020">
    <property type="term" value="C:membrane"/>
    <property type="evidence" value="ECO:0007669"/>
    <property type="project" value="UniProtKB-SubCell"/>
</dbReference>
<dbReference type="PANTHER" id="PTHR32089:SF117">
    <property type="entry name" value="METHYL ACCEPTING SENSORY TRANSDUCER WITH CACHE_1 SMALL MOLECULE BINDING DOMAIN"/>
    <property type="match status" value="1"/>
</dbReference>
<dbReference type="CDD" id="cd11386">
    <property type="entry name" value="MCP_signal"/>
    <property type="match status" value="1"/>
</dbReference>
<evidence type="ECO:0000256" key="5">
    <source>
        <dbReference type="SAM" id="Phobius"/>
    </source>
</evidence>
<dbReference type="GO" id="GO:0007165">
    <property type="term" value="P:signal transduction"/>
    <property type="evidence" value="ECO:0007669"/>
    <property type="project" value="UniProtKB-KW"/>
</dbReference>
<name>A0AA37SBP9_9GAMM</name>
<dbReference type="AlphaFoldDB" id="A0AA37SBP9"/>
<evidence type="ECO:0000256" key="4">
    <source>
        <dbReference type="PROSITE-ProRule" id="PRU00284"/>
    </source>
</evidence>
<comment type="caution">
    <text evidence="8">The sequence shown here is derived from an EMBL/GenBank/DDBJ whole genome shotgun (WGS) entry which is preliminary data.</text>
</comment>
<dbReference type="Gene3D" id="1.10.287.950">
    <property type="entry name" value="Methyl-accepting chemotaxis protein"/>
    <property type="match status" value="1"/>
</dbReference>
<dbReference type="Pfam" id="PF00015">
    <property type="entry name" value="MCPsignal"/>
    <property type="match status" value="1"/>
</dbReference>
<dbReference type="PANTHER" id="PTHR32089">
    <property type="entry name" value="METHYL-ACCEPTING CHEMOTAXIS PROTEIN MCPB"/>
    <property type="match status" value="1"/>
</dbReference>
<keyword evidence="9" id="KW-1185">Reference proteome</keyword>
<reference evidence="8" key="2">
    <citation type="submission" date="2023-01" db="EMBL/GenBank/DDBJ databases">
        <title>Draft genome sequence of Litoribrevibacter albus strain NBRC 110071.</title>
        <authorList>
            <person name="Sun Q."/>
            <person name="Mori K."/>
        </authorList>
    </citation>
    <scope>NUCLEOTIDE SEQUENCE</scope>
    <source>
        <strain evidence="8">NBRC 110071</strain>
    </source>
</reference>
<dbReference type="SMART" id="SM00304">
    <property type="entry name" value="HAMP"/>
    <property type="match status" value="1"/>
</dbReference>